<evidence type="ECO:0000313" key="3">
    <source>
        <dbReference type="Proteomes" id="UP000242520"/>
    </source>
</evidence>
<dbReference type="InterPro" id="IPR013324">
    <property type="entry name" value="RNA_pol_sigma_r3/r4-like"/>
</dbReference>
<gene>
    <name evidence="2" type="ORF">SAMN02744040_00643</name>
</gene>
<protein>
    <recommendedName>
        <fullName evidence="4">Sigma-70, region 4</fullName>
    </recommendedName>
</protein>
<dbReference type="Proteomes" id="UP000242520">
    <property type="component" value="Unassembled WGS sequence"/>
</dbReference>
<proteinExistence type="predicted"/>
<keyword evidence="1" id="KW-0175">Coiled coil</keyword>
<dbReference type="SUPFAM" id="SSF88659">
    <property type="entry name" value="Sigma3 and sigma4 domains of RNA polymerase sigma factors"/>
    <property type="match status" value="1"/>
</dbReference>
<evidence type="ECO:0000256" key="1">
    <source>
        <dbReference type="SAM" id="Coils"/>
    </source>
</evidence>
<reference evidence="3" key="1">
    <citation type="submission" date="2016-11" db="EMBL/GenBank/DDBJ databases">
        <authorList>
            <person name="Varghese N."/>
            <person name="Submissions S."/>
        </authorList>
    </citation>
    <scope>NUCLEOTIDE SEQUENCE [LARGE SCALE GENOMIC DNA]</scope>
    <source>
        <strain evidence="3">DSM 15285</strain>
    </source>
</reference>
<dbReference type="RefSeq" id="WP_072723590.1">
    <property type="nucleotide sequence ID" value="NZ_FQXH01000007.1"/>
</dbReference>
<name>A0A1M5PXX1_9FIRM</name>
<feature type="coiled-coil region" evidence="1">
    <location>
        <begin position="76"/>
        <end position="103"/>
    </location>
</feature>
<accession>A0A1M5PXX1</accession>
<dbReference type="EMBL" id="FQXH01000007">
    <property type="protein sequence ID" value="SHH06113.1"/>
    <property type="molecule type" value="Genomic_DNA"/>
</dbReference>
<dbReference type="AlphaFoldDB" id="A0A1M5PXX1"/>
<evidence type="ECO:0000313" key="2">
    <source>
        <dbReference type="EMBL" id="SHH06113.1"/>
    </source>
</evidence>
<organism evidence="2 3">
    <name type="scientific">Tepidibacter thalassicus DSM 15285</name>
    <dbReference type="NCBI Taxonomy" id="1123350"/>
    <lineage>
        <taxon>Bacteria</taxon>
        <taxon>Bacillati</taxon>
        <taxon>Bacillota</taxon>
        <taxon>Clostridia</taxon>
        <taxon>Peptostreptococcales</taxon>
        <taxon>Peptostreptococcaceae</taxon>
        <taxon>Tepidibacter</taxon>
    </lineage>
</organism>
<evidence type="ECO:0008006" key="4">
    <source>
        <dbReference type="Google" id="ProtNLM"/>
    </source>
</evidence>
<dbReference type="STRING" id="1123350.SAMN02744040_00643"/>
<dbReference type="OrthoDB" id="1935035at2"/>
<keyword evidence="3" id="KW-1185">Reference proteome</keyword>
<sequence length="183" mass="21736">MITDEVFRKIEGMLYRYFKDKKEIERIKYKIISLEGKKNRLEYILSTTDITLKVSISAVNYDGINVQTSNTDSLVERELVREIEKIEEELVKTVKKILKLKTKVTLMEERISDMNYILSKLSDEAKDFIEYKYGHEKTLDEISIRLNTSKATESRRRKNIVKDIAKFYNFCETKLKQKRNFIA</sequence>